<dbReference type="PANTHER" id="PTHR30136:SF35">
    <property type="entry name" value="HTH-TYPE TRANSCRIPTIONAL REGULATOR RV1719"/>
    <property type="match status" value="1"/>
</dbReference>
<dbReference type="EMBL" id="JACHWR010000003">
    <property type="protein sequence ID" value="MBB3044209.1"/>
    <property type="molecule type" value="Genomic_DNA"/>
</dbReference>
<dbReference type="InterPro" id="IPR036390">
    <property type="entry name" value="WH_DNA-bd_sf"/>
</dbReference>
<dbReference type="PANTHER" id="PTHR30136">
    <property type="entry name" value="HELIX-TURN-HELIX TRANSCRIPTIONAL REGULATOR, ICLR FAMILY"/>
    <property type="match status" value="1"/>
</dbReference>
<gene>
    <name evidence="6" type="ORF">FHU40_004046</name>
</gene>
<dbReference type="SUPFAM" id="SSF55781">
    <property type="entry name" value="GAF domain-like"/>
    <property type="match status" value="1"/>
</dbReference>
<dbReference type="GO" id="GO:0003700">
    <property type="term" value="F:DNA-binding transcription factor activity"/>
    <property type="evidence" value="ECO:0007669"/>
    <property type="project" value="TreeGrafter"/>
</dbReference>
<dbReference type="Pfam" id="PF09339">
    <property type="entry name" value="HTH_IclR"/>
    <property type="match status" value="1"/>
</dbReference>
<dbReference type="Pfam" id="PF01614">
    <property type="entry name" value="IclR_C"/>
    <property type="match status" value="1"/>
</dbReference>
<dbReference type="Gene3D" id="1.10.10.10">
    <property type="entry name" value="Winged helix-like DNA-binding domain superfamily/Winged helix DNA-binding domain"/>
    <property type="match status" value="1"/>
</dbReference>
<dbReference type="PROSITE" id="PS51078">
    <property type="entry name" value="ICLR_ED"/>
    <property type="match status" value="1"/>
</dbReference>
<dbReference type="SUPFAM" id="SSF46785">
    <property type="entry name" value="Winged helix' DNA-binding domain"/>
    <property type="match status" value="1"/>
</dbReference>
<keyword evidence="3" id="KW-0804">Transcription</keyword>
<dbReference type="GO" id="GO:0003677">
    <property type="term" value="F:DNA binding"/>
    <property type="evidence" value="ECO:0007669"/>
    <property type="project" value="UniProtKB-KW"/>
</dbReference>
<dbReference type="Gene3D" id="3.30.450.40">
    <property type="match status" value="1"/>
</dbReference>
<keyword evidence="7" id="KW-1185">Reference proteome</keyword>
<keyword evidence="2 6" id="KW-0238">DNA-binding</keyword>
<name>A0A7W4Z2A1_9ACTN</name>
<dbReference type="InterPro" id="IPR005471">
    <property type="entry name" value="Tscrpt_reg_IclR_N"/>
</dbReference>
<organism evidence="6 7">
    <name type="scientific">Nocardioides soli</name>
    <dbReference type="NCBI Taxonomy" id="1036020"/>
    <lineage>
        <taxon>Bacteria</taxon>
        <taxon>Bacillati</taxon>
        <taxon>Actinomycetota</taxon>
        <taxon>Actinomycetes</taxon>
        <taxon>Propionibacteriales</taxon>
        <taxon>Nocardioidaceae</taxon>
        <taxon>Nocardioides</taxon>
    </lineage>
</organism>
<evidence type="ECO:0000256" key="3">
    <source>
        <dbReference type="ARBA" id="ARBA00023163"/>
    </source>
</evidence>
<dbReference type="InterPro" id="IPR014757">
    <property type="entry name" value="Tscrpt_reg_IclR_C"/>
</dbReference>
<evidence type="ECO:0000313" key="7">
    <source>
        <dbReference type="Proteomes" id="UP000589626"/>
    </source>
</evidence>
<dbReference type="InterPro" id="IPR036388">
    <property type="entry name" value="WH-like_DNA-bd_sf"/>
</dbReference>
<dbReference type="PROSITE" id="PS51077">
    <property type="entry name" value="HTH_ICLR"/>
    <property type="match status" value="1"/>
</dbReference>
<dbReference type="RefSeq" id="WP_183594103.1">
    <property type="nucleotide sequence ID" value="NZ_JACHWR010000003.1"/>
</dbReference>
<evidence type="ECO:0000259" key="4">
    <source>
        <dbReference type="PROSITE" id="PS51077"/>
    </source>
</evidence>
<sequence length="256" mass="28097">MTASSGMQNATRVVQTIEYLAEHGSGRIEDIADLLGVHKSSASRLLATLRTCGWVVSNPSRTRFTLGPRLVRIGQAALPEVQIERAIQLATDLRELTDETVHVSVPDPSSHQMVVVARVDSKDPLRVTQPVGSFDPLHSTAVGKVYLASLTPEELEREFEEMGTLDRYASQTITSKKRLLRDLELVRTRGYALNLGESRLGIAAAAVLLRFSEYGSVVALSITGPASRWTAEAIESAMPSVLKYVDQYRVRFDSDS</sequence>
<dbReference type="InterPro" id="IPR050707">
    <property type="entry name" value="HTH_MetabolicPath_Reg"/>
</dbReference>
<feature type="domain" description="IclR-ED" evidence="5">
    <location>
        <begin position="69"/>
        <end position="254"/>
    </location>
</feature>
<dbReference type="GO" id="GO:0045892">
    <property type="term" value="P:negative regulation of DNA-templated transcription"/>
    <property type="evidence" value="ECO:0007669"/>
    <property type="project" value="TreeGrafter"/>
</dbReference>
<protein>
    <submittedName>
        <fullName evidence="6">DNA-binding IclR family transcriptional regulator</fullName>
    </submittedName>
</protein>
<evidence type="ECO:0000256" key="1">
    <source>
        <dbReference type="ARBA" id="ARBA00023015"/>
    </source>
</evidence>
<dbReference type="SMART" id="SM00346">
    <property type="entry name" value="HTH_ICLR"/>
    <property type="match status" value="1"/>
</dbReference>
<comment type="caution">
    <text evidence="6">The sequence shown here is derived from an EMBL/GenBank/DDBJ whole genome shotgun (WGS) entry which is preliminary data.</text>
</comment>
<evidence type="ECO:0000256" key="2">
    <source>
        <dbReference type="ARBA" id="ARBA00023125"/>
    </source>
</evidence>
<evidence type="ECO:0000313" key="6">
    <source>
        <dbReference type="EMBL" id="MBB3044209.1"/>
    </source>
</evidence>
<dbReference type="AlphaFoldDB" id="A0A7W4Z2A1"/>
<reference evidence="6 7" key="1">
    <citation type="submission" date="2020-08" db="EMBL/GenBank/DDBJ databases">
        <title>Sequencing the genomes of 1000 actinobacteria strains.</title>
        <authorList>
            <person name="Klenk H.-P."/>
        </authorList>
    </citation>
    <scope>NUCLEOTIDE SEQUENCE [LARGE SCALE GENOMIC DNA]</scope>
    <source>
        <strain evidence="6 7">DSM 105498</strain>
    </source>
</reference>
<keyword evidence="1" id="KW-0805">Transcription regulation</keyword>
<dbReference type="InterPro" id="IPR029016">
    <property type="entry name" value="GAF-like_dom_sf"/>
</dbReference>
<feature type="domain" description="HTH iclR-type" evidence="4">
    <location>
        <begin position="7"/>
        <end position="68"/>
    </location>
</feature>
<evidence type="ECO:0000259" key="5">
    <source>
        <dbReference type="PROSITE" id="PS51078"/>
    </source>
</evidence>
<accession>A0A7W4Z2A1</accession>
<dbReference type="Proteomes" id="UP000589626">
    <property type="component" value="Unassembled WGS sequence"/>
</dbReference>
<proteinExistence type="predicted"/>